<proteinExistence type="predicted"/>
<dbReference type="Gene3D" id="3.30.450.20">
    <property type="entry name" value="PAS domain"/>
    <property type="match status" value="2"/>
</dbReference>
<gene>
    <name evidence="5" type="ordered locus">Varpa_2608</name>
</gene>
<dbReference type="STRING" id="595537.Varpa_2608"/>
<dbReference type="Gene3D" id="3.30.70.1230">
    <property type="entry name" value="Nucleotide cyclase"/>
    <property type="match status" value="1"/>
</dbReference>
<dbReference type="GO" id="GO:0016020">
    <property type="term" value="C:membrane"/>
    <property type="evidence" value="ECO:0007669"/>
    <property type="project" value="InterPro"/>
</dbReference>
<feature type="region of interest" description="Disordered" evidence="1">
    <location>
        <begin position="1"/>
        <end position="50"/>
    </location>
</feature>
<evidence type="ECO:0000313" key="6">
    <source>
        <dbReference type="Proteomes" id="UP000008917"/>
    </source>
</evidence>
<dbReference type="InterPro" id="IPR001054">
    <property type="entry name" value="A/G_cyclase"/>
</dbReference>
<keyword evidence="2" id="KW-1133">Transmembrane helix</keyword>
<feature type="domain" description="HAMP" evidence="4">
    <location>
        <begin position="408"/>
        <end position="461"/>
    </location>
</feature>
<dbReference type="Proteomes" id="UP000008917">
    <property type="component" value="Chromosome"/>
</dbReference>
<dbReference type="PANTHER" id="PTHR43081:SF1">
    <property type="entry name" value="ADENYLATE CYCLASE, TERMINAL-DIFFERENTIATION SPECIFIC"/>
    <property type="match status" value="1"/>
</dbReference>
<dbReference type="CDD" id="cd18773">
    <property type="entry name" value="PDC1_HK_sensor"/>
    <property type="match status" value="1"/>
</dbReference>
<dbReference type="InterPro" id="IPR029787">
    <property type="entry name" value="Nucleotide_cyclase"/>
</dbReference>
<dbReference type="GO" id="GO:0035556">
    <property type="term" value="P:intracellular signal transduction"/>
    <property type="evidence" value="ECO:0007669"/>
    <property type="project" value="InterPro"/>
</dbReference>
<dbReference type="InterPro" id="IPR003660">
    <property type="entry name" value="HAMP_dom"/>
</dbReference>
<dbReference type="Pfam" id="PF00211">
    <property type="entry name" value="Guanylate_cyc"/>
    <property type="match status" value="1"/>
</dbReference>
<feature type="domain" description="Guanylate cyclase" evidence="3">
    <location>
        <begin position="488"/>
        <end position="620"/>
    </location>
</feature>
<dbReference type="InterPro" id="IPR050697">
    <property type="entry name" value="Adenylyl/Guanylyl_Cyclase_3/4"/>
</dbReference>
<reference evidence="5 6" key="2">
    <citation type="journal article" date="2013" name="Genome Announc.">
        <title>Genome of the Root-Associated Plant Growth-Promoting Bacterium Variovorax paradoxus Strain EPS.</title>
        <authorList>
            <person name="Han J.I."/>
            <person name="Spain J.C."/>
            <person name="Leadbetter J.R."/>
            <person name="Ovchinnikova G."/>
            <person name="Goodwin L.A."/>
            <person name="Han C.S."/>
            <person name="Woyke T."/>
            <person name="Davenport K.W."/>
            <person name="Orwin P.M."/>
        </authorList>
    </citation>
    <scope>NUCLEOTIDE SEQUENCE [LARGE SCALE GENOMIC DNA]</scope>
    <source>
        <strain evidence="5 6">EPS</strain>
    </source>
</reference>
<dbReference type="SMART" id="SM00044">
    <property type="entry name" value="CYCc"/>
    <property type="match status" value="1"/>
</dbReference>
<dbReference type="PROSITE" id="PS50885">
    <property type="entry name" value="HAMP"/>
    <property type="match status" value="1"/>
</dbReference>
<feature type="compositionally biased region" description="Basic and acidic residues" evidence="1">
    <location>
        <begin position="200"/>
        <end position="217"/>
    </location>
</feature>
<dbReference type="EMBL" id="CP002417">
    <property type="protein sequence ID" value="ADU36808.1"/>
    <property type="molecule type" value="Genomic_DNA"/>
</dbReference>
<feature type="compositionally biased region" description="Basic and acidic residues" evidence="1">
    <location>
        <begin position="1"/>
        <end position="11"/>
    </location>
</feature>
<dbReference type="GO" id="GO:0004016">
    <property type="term" value="F:adenylate cyclase activity"/>
    <property type="evidence" value="ECO:0007669"/>
    <property type="project" value="UniProtKB-ARBA"/>
</dbReference>
<accession>E6V1Q2</accession>
<feature type="compositionally biased region" description="Low complexity" evidence="1">
    <location>
        <begin position="38"/>
        <end position="50"/>
    </location>
</feature>
<dbReference type="eggNOG" id="COG2114">
    <property type="taxonomic scope" value="Bacteria"/>
</dbReference>
<dbReference type="PANTHER" id="PTHR43081">
    <property type="entry name" value="ADENYLATE CYCLASE, TERMINAL-DIFFERENTIATION SPECIFIC-RELATED"/>
    <property type="match status" value="1"/>
</dbReference>
<dbReference type="Gene3D" id="6.10.340.10">
    <property type="match status" value="1"/>
</dbReference>
<keyword evidence="2" id="KW-0812">Transmembrane</keyword>
<dbReference type="AlphaFoldDB" id="E6V1Q2"/>
<dbReference type="CDD" id="cd07302">
    <property type="entry name" value="CHD"/>
    <property type="match status" value="1"/>
</dbReference>
<evidence type="ECO:0000256" key="2">
    <source>
        <dbReference type="SAM" id="Phobius"/>
    </source>
</evidence>
<dbReference type="KEGG" id="vpe:Varpa_2608"/>
<reference evidence="6" key="1">
    <citation type="submission" date="2010-12" db="EMBL/GenBank/DDBJ databases">
        <title>Complete sequence of Variovorax paradoxus EPS.</title>
        <authorList>
            <consortium name="US DOE Joint Genome Institute"/>
            <person name="Lucas S."/>
            <person name="Copeland A."/>
            <person name="Lapidus A."/>
            <person name="Cheng J.-F."/>
            <person name="Goodwin L."/>
            <person name="Pitluck S."/>
            <person name="Teshima H."/>
            <person name="Detter J.C."/>
            <person name="Han C."/>
            <person name="Tapia R."/>
            <person name="Land M."/>
            <person name="Hauser L."/>
            <person name="Kyrpides N."/>
            <person name="Ivanova N."/>
            <person name="Ovchinnikova G."/>
            <person name="Orwin P."/>
            <person name="Han J.-I.G."/>
            <person name="Woyke T."/>
        </authorList>
    </citation>
    <scope>NUCLEOTIDE SEQUENCE [LARGE SCALE GENOMIC DNA]</scope>
    <source>
        <strain evidence="6">EPS</strain>
    </source>
</reference>
<dbReference type="SUPFAM" id="SSF55073">
    <property type="entry name" value="Nucleotide cyclase"/>
    <property type="match status" value="1"/>
</dbReference>
<sequence length="679" mass="74702">METQATRRAEKITAIQAHPNAQEDPPHMTDDFTQQRGPAQAPAATSPSPRARLRRFRVDVGTIICAVALLQSMLLVAFGYWGAEQLVSKVGESAHKVNHDRVEDNVLAFLAKSEALVRAIAHTPSLHPAGHDGDRTAELLWAALEQTPELDSIDVASDDGHLLMAMRYPEAAVRQVLRDADFSTETWEYKQPPDGDGDEDPRQRYETTRVESFRSDDDPTSDEDFVQAMKAQRPVWTSPFVLPAENELGVSHARPSRRRDDEGRTQTLVVSASVSLGHLSSLVRLFGGTGHGHSALLSADHHVIARSDNPHLIRVLEDPDGGVLGALHAHMLASGSRGWTEDMAFALDHGGARYQVQTSHIPSTGWRLVSWEPEDALLGGLHRNVLWSLLLTLSFLAVSLFISLRLSKLVTAPIENLSRTARRIGRLELDALPRESSRVFEIQNLSQALDDSARSLRAFSKFVPVDVIKQLVAEGHALAPNGSPRRVTAMFTDVEGFTSISESMEAGVLMRQLTEYFNLATRVFARHGGVVDKFMGDGIMVLWGAPADLPDAKYQACIASLALHEEMKALNRKWREEGLQEFRTRIGIHTGVVIAGVLGSSDRLSYTALGDVVNVASRIEGTNKQLGTRTLISEATFEGLDGRLATRRIEESIELRGRQTRMVLYELLEPPDPATSANP</sequence>
<feature type="region of interest" description="Disordered" evidence="1">
    <location>
        <begin position="184"/>
        <end position="223"/>
    </location>
</feature>
<evidence type="ECO:0000256" key="1">
    <source>
        <dbReference type="SAM" id="MobiDB-lite"/>
    </source>
</evidence>
<organism evidence="5 6">
    <name type="scientific">Variovorax paradoxus (strain EPS)</name>
    <dbReference type="NCBI Taxonomy" id="595537"/>
    <lineage>
        <taxon>Bacteria</taxon>
        <taxon>Pseudomonadati</taxon>
        <taxon>Pseudomonadota</taxon>
        <taxon>Betaproteobacteria</taxon>
        <taxon>Burkholderiales</taxon>
        <taxon>Comamonadaceae</taxon>
        <taxon>Variovorax</taxon>
    </lineage>
</organism>
<protein>
    <submittedName>
        <fullName evidence="5">Adenylate/guanylate cyclase with integral membrane sensor</fullName>
    </submittedName>
</protein>
<keyword evidence="2" id="KW-0472">Membrane</keyword>
<evidence type="ECO:0000313" key="5">
    <source>
        <dbReference type="EMBL" id="ADU36808.1"/>
    </source>
</evidence>
<name>E6V1Q2_VARPE</name>
<evidence type="ECO:0000259" key="3">
    <source>
        <dbReference type="PROSITE" id="PS50125"/>
    </source>
</evidence>
<dbReference type="GO" id="GO:0009190">
    <property type="term" value="P:cyclic nucleotide biosynthetic process"/>
    <property type="evidence" value="ECO:0007669"/>
    <property type="project" value="InterPro"/>
</dbReference>
<dbReference type="HOGENOM" id="CLU_021956_0_0_4"/>
<feature type="compositionally biased region" description="Basic and acidic residues" evidence="1">
    <location>
        <begin position="184"/>
        <end position="193"/>
    </location>
</feature>
<evidence type="ECO:0000259" key="4">
    <source>
        <dbReference type="PROSITE" id="PS50885"/>
    </source>
</evidence>
<dbReference type="PROSITE" id="PS50125">
    <property type="entry name" value="GUANYLATE_CYCLASE_2"/>
    <property type="match status" value="1"/>
</dbReference>
<feature type="transmembrane region" description="Helical" evidence="2">
    <location>
        <begin position="60"/>
        <end position="83"/>
    </location>
</feature>